<dbReference type="PANTHER" id="PTHR34072:SF42">
    <property type="entry name" value="INTEGRASE CATALYTIC DOMAIN-CONTAINING PROTEIN"/>
    <property type="match status" value="1"/>
</dbReference>
<gene>
    <name evidence="2" type="ORF">P4O66_002141</name>
</gene>
<comment type="caution">
    <text evidence="2">The sequence shown here is derived from an EMBL/GenBank/DDBJ whole genome shotgun (WGS) entry which is preliminary data.</text>
</comment>
<dbReference type="InterPro" id="IPR041577">
    <property type="entry name" value="RT_RNaseH_2"/>
</dbReference>
<dbReference type="EMBL" id="JAROKS010000020">
    <property type="protein sequence ID" value="KAK1791108.1"/>
    <property type="molecule type" value="Genomic_DNA"/>
</dbReference>
<name>A0AAD8Z493_9TELE</name>
<dbReference type="Proteomes" id="UP001239994">
    <property type="component" value="Unassembled WGS sequence"/>
</dbReference>
<dbReference type="Gene3D" id="3.10.20.370">
    <property type="match status" value="1"/>
</dbReference>
<dbReference type="SUPFAM" id="SSF56672">
    <property type="entry name" value="DNA/RNA polymerases"/>
    <property type="match status" value="1"/>
</dbReference>
<accession>A0AAD8Z493</accession>
<dbReference type="InterPro" id="IPR043502">
    <property type="entry name" value="DNA/RNA_pol_sf"/>
</dbReference>
<proteinExistence type="predicted"/>
<dbReference type="AlphaFoldDB" id="A0AAD8Z493"/>
<evidence type="ECO:0000313" key="3">
    <source>
        <dbReference type="Proteomes" id="UP001239994"/>
    </source>
</evidence>
<reference evidence="2" key="1">
    <citation type="submission" date="2023-03" db="EMBL/GenBank/DDBJ databases">
        <title>Electrophorus voltai genome.</title>
        <authorList>
            <person name="Bian C."/>
        </authorList>
    </citation>
    <scope>NUCLEOTIDE SEQUENCE</scope>
    <source>
        <strain evidence="2">CB-2022</strain>
        <tissue evidence="2">Muscle</tissue>
    </source>
</reference>
<feature type="domain" description="Reverse transcriptase/retrotransposon-derived protein RNase H-like" evidence="1">
    <location>
        <begin position="58"/>
        <end position="149"/>
    </location>
</feature>
<dbReference type="InterPro" id="IPR043128">
    <property type="entry name" value="Rev_trsase/Diguanyl_cyclase"/>
</dbReference>
<sequence>MTSAFEMLQQASVFNKLDLCSAYNLVRIREGDEFVINSSTVAAPLTVLTRKVSGQFCWSTEAQHAFEELKHHLIAAPIFQLPDVEFPFVVEVDASEVGDDAVLSQQSGKDKKLYPCAYFSQRLSSAERNYDVGDCELLEVKLALEEWRH</sequence>
<dbReference type="Pfam" id="PF17919">
    <property type="entry name" value="RT_RNaseH_2"/>
    <property type="match status" value="1"/>
</dbReference>
<organism evidence="2 3">
    <name type="scientific">Electrophorus voltai</name>
    <dbReference type="NCBI Taxonomy" id="2609070"/>
    <lineage>
        <taxon>Eukaryota</taxon>
        <taxon>Metazoa</taxon>
        <taxon>Chordata</taxon>
        <taxon>Craniata</taxon>
        <taxon>Vertebrata</taxon>
        <taxon>Euteleostomi</taxon>
        <taxon>Actinopterygii</taxon>
        <taxon>Neopterygii</taxon>
        <taxon>Teleostei</taxon>
        <taxon>Ostariophysi</taxon>
        <taxon>Gymnotiformes</taxon>
        <taxon>Gymnotoidei</taxon>
        <taxon>Gymnotidae</taxon>
        <taxon>Electrophorus</taxon>
    </lineage>
</organism>
<dbReference type="PANTHER" id="PTHR34072">
    <property type="entry name" value="ENZYMATIC POLYPROTEIN-RELATED"/>
    <property type="match status" value="1"/>
</dbReference>
<evidence type="ECO:0000313" key="2">
    <source>
        <dbReference type="EMBL" id="KAK1791108.1"/>
    </source>
</evidence>
<protein>
    <recommendedName>
        <fullName evidence="1">Reverse transcriptase/retrotransposon-derived protein RNase H-like domain-containing protein</fullName>
    </recommendedName>
</protein>
<dbReference type="Gene3D" id="3.30.70.270">
    <property type="match status" value="1"/>
</dbReference>
<keyword evidence="3" id="KW-1185">Reference proteome</keyword>
<evidence type="ECO:0000259" key="1">
    <source>
        <dbReference type="Pfam" id="PF17919"/>
    </source>
</evidence>